<evidence type="ECO:0000313" key="2">
    <source>
        <dbReference type="Proteomes" id="UP000460718"/>
    </source>
</evidence>
<evidence type="ECO:0000313" key="1">
    <source>
        <dbReference type="EMBL" id="KAE8987320.1"/>
    </source>
</evidence>
<dbReference type="Proteomes" id="UP000460718">
    <property type="component" value="Unassembled WGS sequence"/>
</dbReference>
<protein>
    <submittedName>
        <fullName evidence="1">Uncharacterized protein</fullName>
    </submittedName>
</protein>
<proteinExistence type="predicted"/>
<dbReference type="AlphaFoldDB" id="A0A6A3IYU5"/>
<gene>
    <name evidence="1" type="ORF">PF011_g19625</name>
</gene>
<accession>A0A6A3IYU5</accession>
<reference evidence="1 2" key="1">
    <citation type="submission" date="2018-09" db="EMBL/GenBank/DDBJ databases">
        <title>Genomic investigation of the strawberry pathogen Phytophthora fragariae indicates pathogenicity is determined by transcriptional variation in three key races.</title>
        <authorList>
            <person name="Adams T.M."/>
            <person name="Armitage A.D."/>
            <person name="Sobczyk M.K."/>
            <person name="Bates H.J."/>
            <person name="Dunwell J.M."/>
            <person name="Nellist C.F."/>
            <person name="Harrison R.J."/>
        </authorList>
    </citation>
    <scope>NUCLEOTIDE SEQUENCE [LARGE SCALE GENOMIC DNA]</scope>
    <source>
        <strain evidence="1 2">SCRP245</strain>
    </source>
</reference>
<comment type="caution">
    <text evidence="1">The sequence shown here is derived from an EMBL/GenBank/DDBJ whole genome shotgun (WGS) entry which is preliminary data.</text>
</comment>
<name>A0A6A3IYU5_9STRA</name>
<dbReference type="EMBL" id="QXFW01001679">
    <property type="protein sequence ID" value="KAE8987320.1"/>
    <property type="molecule type" value="Genomic_DNA"/>
</dbReference>
<sequence>MALASVFPLYKVLYELRKFAFSPLYQLAFALETQMYLVQASLFLEIVVLLPYELEHFGADFTFRFEWLRSMA</sequence>
<organism evidence="1 2">
    <name type="scientific">Phytophthora fragariae</name>
    <dbReference type="NCBI Taxonomy" id="53985"/>
    <lineage>
        <taxon>Eukaryota</taxon>
        <taxon>Sar</taxon>
        <taxon>Stramenopiles</taxon>
        <taxon>Oomycota</taxon>
        <taxon>Peronosporomycetes</taxon>
        <taxon>Peronosporales</taxon>
        <taxon>Peronosporaceae</taxon>
        <taxon>Phytophthora</taxon>
    </lineage>
</organism>